<feature type="non-terminal residue" evidence="3">
    <location>
        <position position="1"/>
    </location>
</feature>
<dbReference type="AlphaFoldDB" id="A0A1B6IV09"/>
<accession>A0A1B6IV09</accession>
<name>A0A1B6IV09_9HEMI</name>
<gene>
    <name evidence="3" type="ORF">g.4862</name>
</gene>
<evidence type="ECO:0000256" key="1">
    <source>
        <dbReference type="SAM" id="Coils"/>
    </source>
</evidence>
<dbReference type="EMBL" id="GECU01016935">
    <property type="protein sequence ID" value="JAS90771.1"/>
    <property type="molecule type" value="Transcribed_RNA"/>
</dbReference>
<organism evidence="3">
    <name type="scientific">Homalodisca liturata</name>
    <dbReference type="NCBI Taxonomy" id="320908"/>
    <lineage>
        <taxon>Eukaryota</taxon>
        <taxon>Metazoa</taxon>
        <taxon>Ecdysozoa</taxon>
        <taxon>Arthropoda</taxon>
        <taxon>Hexapoda</taxon>
        <taxon>Insecta</taxon>
        <taxon>Pterygota</taxon>
        <taxon>Neoptera</taxon>
        <taxon>Paraneoptera</taxon>
        <taxon>Hemiptera</taxon>
        <taxon>Auchenorrhyncha</taxon>
        <taxon>Membracoidea</taxon>
        <taxon>Cicadellidae</taxon>
        <taxon>Cicadellinae</taxon>
        <taxon>Proconiini</taxon>
        <taxon>Homalodisca</taxon>
    </lineage>
</organism>
<evidence type="ECO:0000313" key="3">
    <source>
        <dbReference type="EMBL" id="JAS90771.1"/>
    </source>
</evidence>
<feature type="coiled-coil region" evidence="1">
    <location>
        <begin position="10"/>
        <end position="58"/>
    </location>
</feature>
<evidence type="ECO:0000256" key="2">
    <source>
        <dbReference type="SAM" id="MobiDB-lite"/>
    </source>
</evidence>
<feature type="compositionally biased region" description="Polar residues" evidence="2">
    <location>
        <begin position="60"/>
        <end position="72"/>
    </location>
</feature>
<proteinExistence type="predicted"/>
<sequence length="113" mass="13181">EQLENVNCVLKTVNKDLFLANEEIKNLKNQKTSLEFIVLQKEEEIIKLQQEIKELRSKSITQPEECFSSNFPRKSHKSKRYSLPNSLTTTKPILKKVPSTERGRDSTNQTKLY</sequence>
<reference evidence="3" key="1">
    <citation type="submission" date="2015-11" db="EMBL/GenBank/DDBJ databases">
        <title>De novo transcriptome assembly of four potential Pierce s Disease insect vectors from Arizona vineyards.</title>
        <authorList>
            <person name="Tassone E.E."/>
        </authorList>
    </citation>
    <scope>NUCLEOTIDE SEQUENCE</scope>
</reference>
<keyword evidence="1" id="KW-0175">Coiled coil</keyword>
<feature type="region of interest" description="Disordered" evidence="2">
    <location>
        <begin position="60"/>
        <end position="113"/>
    </location>
</feature>
<feature type="non-terminal residue" evidence="3">
    <location>
        <position position="113"/>
    </location>
</feature>
<protein>
    <submittedName>
        <fullName evidence="3">Uncharacterized protein</fullName>
    </submittedName>
</protein>